<dbReference type="InterPro" id="IPR036663">
    <property type="entry name" value="Fumarylacetoacetase_C_sf"/>
</dbReference>
<proteinExistence type="predicted"/>
<dbReference type="GO" id="GO:0003824">
    <property type="term" value="F:catalytic activity"/>
    <property type="evidence" value="ECO:0007669"/>
    <property type="project" value="InterPro"/>
</dbReference>
<reference evidence="1" key="2">
    <citation type="submission" date="2020-09" db="EMBL/GenBank/DDBJ databases">
        <authorList>
            <person name="Sun Q."/>
            <person name="Ohkuma M."/>
        </authorList>
    </citation>
    <scope>NUCLEOTIDE SEQUENCE</scope>
    <source>
        <strain evidence="1">JCM 5069</strain>
    </source>
</reference>
<organism evidence="1 2">
    <name type="scientific">Streptomyces sulfonofaciens</name>
    <dbReference type="NCBI Taxonomy" id="68272"/>
    <lineage>
        <taxon>Bacteria</taxon>
        <taxon>Bacillati</taxon>
        <taxon>Actinomycetota</taxon>
        <taxon>Actinomycetes</taxon>
        <taxon>Kitasatosporales</taxon>
        <taxon>Streptomycetaceae</taxon>
        <taxon>Streptomyces</taxon>
    </lineage>
</organism>
<evidence type="ECO:0000313" key="2">
    <source>
        <dbReference type="Proteomes" id="UP000603708"/>
    </source>
</evidence>
<dbReference type="SUPFAM" id="SSF56529">
    <property type="entry name" value="FAH"/>
    <property type="match status" value="1"/>
</dbReference>
<sequence>MTATTLAFTVTGTGEELRIDDFDLVVAGYTGRDEASVRAHIEELAAIGVPEPESVPAFYPMGPELATQSGEITVSGTYTSGEVEPVLVRHGGRLFLGVGSDHTDRDLERDSVARSKEVCPKPVSAAVVELPDDGSGFDWDTVRLECTVDGVVYQRGTLEALRVPTEVLALRDAAVPAERSLVMLCGTLPLLDGTFVAGTSWSLTLRTPDGTELRHAYTAGTRVAA</sequence>
<name>A0A919GEI4_9ACTN</name>
<dbReference type="RefSeq" id="WP_189934620.1">
    <property type="nucleotide sequence ID" value="NZ_BNCD01000013.1"/>
</dbReference>
<dbReference type="EMBL" id="BNCD01000013">
    <property type="protein sequence ID" value="GHH82924.1"/>
    <property type="molecule type" value="Genomic_DNA"/>
</dbReference>
<protein>
    <recommendedName>
        <fullName evidence="3">DUF2848 domain-containing protein</fullName>
    </recommendedName>
</protein>
<dbReference type="AlphaFoldDB" id="A0A919GEI4"/>
<keyword evidence="2" id="KW-1185">Reference proteome</keyword>
<dbReference type="Proteomes" id="UP000603708">
    <property type="component" value="Unassembled WGS sequence"/>
</dbReference>
<accession>A0A919GEI4</accession>
<evidence type="ECO:0000313" key="1">
    <source>
        <dbReference type="EMBL" id="GHH82924.1"/>
    </source>
</evidence>
<comment type="caution">
    <text evidence="1">The sequence shown here is derived from an EMBL/GenBank/DDBJ whole genome shotgun (WGS) entry which is preliminary data.</text>
</comment>
<dbReference type="InterPro" id="IPR021269">
    <property type="entry name" value="DUF2848"/>
</dbReference>
<gene>
    <name evidence="1" type="ORF">GCM10018793_43720</name>
</gene>
<reference evidence="1" key="1">
    <citation type="journal article" date="2014" name="Int. J. Syst. Evol. Microbiol.">
        <title>Complete genome sequence of Corynebacterium casei LMG S-19264T (=DSM 44701T), isolated from a smear-ripened cheese.</title>
        <authorList>
            <consortium name="US DOE Joint Genome Institute (JGI-PGF)"/>
            <person name="Walter F."/>
            <person name="Albersmeier A."/>
            <person name="Kalinowski J."/>
            <person name="Ruckert C."/>
        </authorList>
    </citation>
    <scope>NUCLEOTIDE SEQUENCE</scope>
    <source>
        <strain evidence="1">JCM 5069</strain>
    </source>
</reference>
<evidence type="ECO:0008006" key="3">
    <source>
        <dbReference type="Google" id="ProtNLM"/>
    </source>
</evidence>
<dbReference type="Pfam" id="PF11010">
    <property type="entry name" value="DUF2848"/>
    <property type="match status" value="1"/>
</dbReference>